<name>A0A229NXI6_9BACL</name>
<dbReference type="EMBL" id="NMUQ01000002">
    <property type="protein sequence ID" value="OXM14610.1"/>
    <property type="molecule type" value="Genomic_DNA"/>
</dbReference>
<dbReference type="Proteomes" id="UP000215145">
    <property type="component" value="Unassembled WGS sequence"/>
</dbReference>
<sequence>MTPFIRLNFISATYAFGIFVVIELLANTYRIIRLTDNRLDFDGVVVLIVIFIIAASILFYWATKKIMKGLKIRYFSLILWLPYLALFIYGFAVLFPLTNPGEKPVPVIGLLVLAGVIVYPLYLLLINVLSVLNTKK</sequence>
<gene>
    <name evidence="2" type="ORF">CGZ75_16955</name>
</gene>
<keyword evidence="1" id="KW-0472">Membrane</keyword>
<dbReference type="AlphaFoldDB" id="A0A229NXI6"/>
<evidence type="ECO:0000256" key="1">
    <source>
        <dbReference type="SAM" id="Phobius"/>
    </source>
</evidence>
<keyword evidence="1" id="KW-1133">Transmembrane helix</keyword>
<feature type="transmembrane region" description="Helical" evidence="1">
    <location>
        <begin position="74"/>
        <end position="95"/>
    </location>
</feature>
<accession>A0A229NXI6</accession>
<feature type="transmembrane region" description="Helical" evidence="1">
    <location>
        <begin position="44"/>
        <end position="62"/>
    </location>
</feature>
<organism evidence="2 3">
    <name type="scientific">Paenibacillus herberti</name>
    <dbReference type="NCBI Taxonomy" id="1619309"/>
    <lineage>
        <taxon>Bacteria</taxon>
        <taxon>Bacillati</taxon>
        <taxon>Bacillota</taxon>
        <taxon>Bacilli</taxon>
        <taxon>Bacillales</taxon>
        <taxon>Paenibacillaceae</taxon>
        <taxon>Paenibacillus</taxon>
    </lineage>
</organism>
<keyword evidence="3" id="KW-1185">Reference proteome</keyword>
<evidence type="ECO:0000313" key="3">
    <source>
        <dbReference type="Proteomes" id="UP000215145"/>
    </source>
</evidence>
<evidence type="ECO:0000313" key="2">
    <source>
        <dbReference type="EMBL" id="OXM14610.1"/>
    </source>
</evidence>
<reference evidence="2 3" key="1">
    <citation type="submission" date="2017-07" db="EMBL/GenBank/DDBJ databases">
        <title>Paenibacillus herberti R33 genome sequencing and assembly.</title>
        <authorList>
            <person name="Su W."/>
        </authorList>
    </citation>
    <scope>NUCLEOTIDE SEQUENCE [LARGE SCALE GENOMIC DNA]</scope>
    <source>
        <strain evidence="2 3">R33</strain>
    </source>
</reference>
<protein>
    <submittedName>
        <fullName evidence="2">Uncharacterized protein</fullName>
    </submittedName>
</protein>
<keyword evidence="1" id="KW-0812">Transmembrane</keyword>
<feature type="transmembrane region" description="Helical" evidence="1">
    <location>
        <begin position="12"/>
        <end position="32"/>
    </location>
</feature>
<feature type="transmembrane region" description="Helical" evidence="1">
    <location>
        <begin position="107"/>
        <end position="132"/>
    </location>
</feature>
<proteinExistence type="predicted"/>
<comment type="caution">
    <text evidence="2">The sequence shown here is derived from an EMBL/GenBank/DDBJ whole genome shotgun (WGS) entry which is preliminary data.</text>
</comment>